<dbReference type="Pfam" id="PF00903">
    <property type="entry name" value="Glyoxalase"/>
    <property type="match status" value="1"/>
</dbReference>
<comment type="caution">
    <text evidence="2">The sequence shown here is derived from an EMBL/GenBank/DDBJ whole genome shotgun (WGS) entry which is preliminary data.</text>
</comment>
<keyword evidence="3" id="KW-1185">Reference proteome</keyword>
<sequence length="135" mass="14740">MGSPFTTPGALSWHELTSNHCEDSITFYGEVFGWKFKTMHLGHGPYHIIENQGVAIGGITPNPCPKQTSHWTGYITVEDVDRVAIKAKSLGGELLYGPEDIPHVGRFCWIKDPQGAIIAAISYLKSAVADDKEAV</sequence>
<dbReference type="CDD" id="cd07247">
    <property type="entry name" value="SgaA_N_like"/>
    <property type="match status" value="1"/>
</dbReference>
<name>A0A431VTG6_9GAMM</name>
<dbReference type="InterPro" id="IPR052164">
    <property type="entry name" value="Anthracycline_SecMetBiosynth"/>
</dbReference>
<dbReference type="InterPro" id="IPR037523">
    <property type="entry name" value="VOC_core"/>
</dbReference>
<dbReference type="InterPro" id="IPR029068">
    <property type="entry name" value="Glyas_Bleomycin-R_OHBP_Dase"/>
</dbReference>
<protein>
    <submittedName>
        <fullName evidence="2">VOC family protein</fullName>
    </submittedName>
</protein>
<dbReference type="PANTHER" id="PTHR33993:SF14">
    <property type="entry name" value="GB|AAF24581.1"/>
    <property type="match status" value="1"/>
</dbReference>
<dbReference type="PANTHER" id="PTHR33993">
    <property type="entry name" value="GLYOXALASE-RELATED"/>
    <property type="match status" value="1"/>
</dbReference>
<dbReference type="Gene3D" id="3.10.180.10">
    <property type="entry name" value="2,3-Dihydroxybiphenyl 1,2-Dioxygenase, domain 1"/>
    <property type="match status" value="1"/>
</dbReference>
<evidence type="ECO:0000313" key="3">
    <source>
        <dbReference type="Proteomes" id="UP000282060"/>
    </source>
</evidence>
<dbReference type="SUPFAM" id="SSF54593">
    <property type="entry name" value="Glyoxalase/Bleomycin resistance protein/Dihydroxybiphenyl dioxygenase"/>
    <property type="match status" value="1"/>
</dbReference>
<organism evidence="2 3">
    <name type="scientific">Shewanella atlantica</name>
    <dbReference type="NCBI Taxonomy" id="271099"/>
    <lineage>
        <taxon>Bacteria</taxon>
        <taxon>Pseudomonadati</taxon>
        <taxon>Pseudomonadota</taxon>
        <taxon>Gammaproteobacteria</taxon>
        <taxon>Alteromonadales</taxon>
        <taxon>Shewanellaceae</taxon>
        <taxon>Shewanella</taxon>
    </lineage>
</organism>
<evidence type="ECO:0000259" key="1">
    <source>
        <dbReference type="PROSITE" id="PS51819"/>
    </source>
</evidence>
<dbReference type="AlphaFoldDB" id="A0A431VTG6"/>
<evidence type="ECO:0000313" key="2">
    <source>
        <dbReference type="EMBL" id="RTR26454.1"/>
    </source>
</evidence>
<dbReference type="InterPro" id="IPR004360">
    <property type="entry name" value="Glyas_Fos-R_dOase_dom"/>
</dbReference>
<gene>
    <name evidence="2" type="ORF">EKG39_21850</name>
</gene>
<proteinExistence type="predicted"/>
<accession>A0A431VTG6</accession>
<feature type="domain" description="VOC" evidence="1">
    <location>
        <begin position="10"/>
        <end position="123"/>
    </location>
</feature>
<dbReference type="RefSeq" id="WP_126508105.1">
    <property type="nucleotide sequence ID" value="NZ_RXNV01000021.1"/>
</dbReference>
<dbReference type="OrthoDB" id="9793039at2"/>
<reference evidence="2 3" key="1">
    <citation type="submission" date="2018-12" db="EMBL/GenBank/DDBJ databases">
        <authorList>
            <person name="Yu L."/>
        </authorList>
    </citation>
    <scope>NUCLEOTIDE SEQUENCE [LARGE SCALE GENOMIC DNA]</scope>
    <source>
        <strain evidence="2 3">HAW-EB5</strain>
    </source>
</reference>
<dbReference type="Proteomes" id="UP000282060">
    <property type="component" value="Unassembled WGS sequence"/>
</dbReference>
<dbReference type="EMBL" id="RXNV01000021">
    <property type="protein sequence ID" value="RTR26454.1"/>
    <property type="molecule type" value="Genomic_DNA"/>
</dbReference>
<dbReference type="PROSITE" id="PS51819">
    <property type="entry name" value="VOC"/>
    <property type="match status" value="1"/>
</dbReference>